<evidence type="ECO:0000256" key="2">
    <source>
        <dbReference type="ARBA" id="ARBA00022692"/>
    </source>
</evidence>
<dbReference type="AlphaFoldDB" id="A0A6N7VUU9"/>
<feature type="transmembrane region" description="Helical" evidence="5">
    <location>
        <begin position="127"/>
        <end position="151"/>
    </location>
</feature>
<comment type="caution">
    <text evidence="7">The sequence shown here is derived from an EMBL/GenBank/DDBJ whole genome shotgun (WGS) entry which is preliminary data.</text>
</comment>
<feature type="transmembrane region" description="Helical" evidence="5">
    <location>
        <begin position="102"/>
        <end position="120"/>
    </location>
</feature>
<name>A0A6N7VUU9_9FIRM</name>
<reference evidence="7 8" key="1">
    <citation type="submission" date="2019-08" db="EMBL/GenBank/DDBJ databases">
        <title>In-depth cultivation of the pig gut microbiome towards novel bacterial diversity and tailored functional studies.</title>
        <authorList>
            <person name="Wylensek D."/>
            <person name="Hitch T.C.A."/>
            <person name="Clavel T."/>
        </authorList>
    </citation>
    <scope>NUCLEOTIDE SEQUENCE [LARGE SCALE GENOMIC DNA]</scope>
    <source>
        <strain evidence="7 8">WCA-380-WT-2B</strain>
    </source>
</reference>
<evidence type="ECO:0000313" key="7">
    <source>
        <dbReference type="EMBL" id="MSS77607.1"/>
    </source>
</evidence>
<keyword evidence="2 5" id="KW-0812">Transmembrane</keyword>
<dbReference type="RefSeq" id="WP_154539899.1">
    <property type="nucleotide sequence ID" value="NZ_JAXDSU010000019.1"/>
</dbReference>
<dbReference type="Proteomes" id="UP000441925">
    <property type="component" value="Unassembled WGS sequence"/>
</dbReference>
<protein>
    <submittedName>
        <fullName evidence="7">TM2 domain-containing protein</fullName>
    </submittedName>
</protein>
<proteinExistence type="predicted"/>
<keyword evidence="3 5" id="KW-1133">Transmembrane helix</keyword>
<comment type="subcellular location">
    <subcellularLocation>
        <location evidence="1">Membrane</location>
        <topology evidence="1">Multi-pass membrane protein</topology>
    </subcellularLocation>
</comment>
<feature type="domain" description="TM2" evidence="6">
    <location>
        <begin position="99"/>
        <end position="148"/>
    </location>
</feature>
<dbReference type="EMBL" id="VULQ01000003">
    <property type="protein sequence ID" value="MSS77607.1"/>
    <property type="molecule type" value="Genomic_DNA"/>
</dbReference>
<accession>A0A6N7VUU9</accession>
<sequence>MGEIIKIEADKVVVGLEDGSVIRIDLDDVNFVPNIGDKVKVFNDGNHNYIRKAKEKSEYESYKTVDEKEYYRNDLDKSSVTNIYINQENKNIPYGKYPVNKWIYAILALFLGGFGAHKFYSRKFGKGIIYLIFICTGIPTIISFFEFIIALTKTPDENGYIYM</sequence>
<evidence type="ECO:0000256" key="3">
    <source>
        <dbReference type="ARBA" id="ARBA00022989"/>
    </source>
</evidence>
<gene>
    <name evidence="7" type="ORF">FYJ26_04150</name>
</gene>
<dbReference type="InterPro" id="IPR007829">
    <property type="entry name" value="TM2"/>
</dbReference>
<evidence type="ECO:0000313" key="8">
    <source>
        <dbReference type="Proteomes" id="UP000441925"/>
    </source>
</evidence>
<evidence type="ECO:0000256" key="4">
    <source>
        <dbReference type="ARBA" id="ARBA00023136"/>
    </source>
</evidence>
<evidence type="ECO:0000259" key="6">
    <source>
        <dbReference type="Pfam" id="PF05154"/>
    </source>
</evidence>
<evidence type="ECO:0000256" key="1">
    <source>
        <dbReference type="ARBA" id="ARBA00004141"/>
    </source>
</evidence>
<evidence type="ECO:0000256" key="5">
    <source>
        <dbReference type="SAM" id="Phobius"/>
    </source>
</evidence>
<dbReference type="GO" id="GO:0016020">
    <property type="term" value="C:membrane"/>
    <property type="evidence" value="ECO:0007669"/>
    <property type="project" value="UniProtKB-SubCell"/>
</dbReference>
<keyword evidence="8" id="KW-1185">Reference proteome</keyword>
<organism evidence="7 8">
    <name type="scientific">Anaerococcus porci</name>
    <dbReference type="NCBI Taxonomy" id="2652269"/>
    <lineage>
        <taxon>Bacteria</taxon>
        <taxon>Bacillati</taxon>
        <taxon>Bacillota</taxon>
        <taxon>Tissierellia</taxon>
        <taxon>Tissierellales</taxon>
        <taxon>Peptoniphilaceae</taxon>
        <taxon>Anaerococcus</taxon>
    </lineage>
</organism>
<dbReference type="Pfam" id="PF05154">
    <property type="entry name" value="TM2"/>
    <property type="match status" value="1"/>
</dbReference>
<keyword evidence="4 5" id="KW-0472">Membrane</keyword>